<dbReference type="FunFam" id="3.40.50.300:FF:001091">
    <property type="entry name" value="Probable disease resistance protein At1g61300"/>
    <property type="match status" value="1"/>
</dbReference>
<dbReference type="SMART" id="SM00382">
    <property type="entry name" value="AAA"/>
    <property type="match status" value="1"/>
</dbReference>
<dbReference type="InterPro" id="IPR050905">
    <property type="entry name" value="Plant_NBS-LRR"/>
</dbReference>
<evidence type="ECO:0000256" key="1">
    <source>
        <dbReference type="ARBA" id="ARBA00008894"/>
    </source>
</evidence>
<evidence type="ECO:0000256" key="4">
    <source>
        <dbReference type="ARBA" id="ARBA00022840"/>
    </source>
</evidence>
<feature type="domain" description="AAA+ ATPase" evidence="6">
    <location>
        <begin position="172"/>
        <end position="315"/>
    </location>
</feature>
<comment type="similarity">
    <text evidence="1">Belongs to the disease resistance NB-LRR family.</text>
</comment>
<dbReference type="PANTHER" id="PTHR33463">
    <property type="entry name" value="NB-ARC DOMAIN-CONTAINING PROTEIN-RELATED"/>
    <property type="match status" value="1"/>
</dbReference>
<dbReference type="EMBL" id="VDCV01000013">
    <property type="protein sequence ID" value="KAB5529227.1"/>
    <property type="molecule type" value="Genomic_DNA"/>
</dbReference>
<organism evidence="7 8">
    <name type="scientific">Salix brachista</name>
    <dbReference type="NCBI Taxonomy" id="2182728"/>
    <lineage>
        <taxon>Eukaryota</taxon>
        <taxon>Viridiplantae</taxon>
        <taxon>Streptophyta</taxon>
        <taxon>Embryophyta</taxon>
        <taxon>Tracheophyta</taxon>
        <taxon>Spermatophyta</taxon>
        <taxon>Magnoliopsida</taxon>
        <taxon>eudicotyledons</taxon>
        <taxon>Gunneridae</taxon>
        <taxon>Pentapetalae</taxon>
        <taxon>rosids</taxon>
        <taxon>fabids</taxon>
        <taxon>Malpighiales</taxon>
        <taxon>Salicaceae</taxon>
        <taxon>Saliceae</taxon>
        <taxon>Salix</taxon>
    </lineage>
</organism>
<dbReference type="GO" id="GO:0006952">
    <property type="term" value="P:defense response"/>
    <property type="evidence" value="ECO:0007669"/>
    <property type="project" value="UniProtKB-KW"/>
</dbReference>
<dbReference type="InterPro" id="IPR057135">
    <property type="entry name" value="At4g27190-like_LRR"/>
</dbReference>
<dbReference type="Gene3D" id="3.40.50.300">
    <property type="entry name" value="P-loop containing nucleotide triphosphate hydrolases"/>
    <property type="match status" value="1"/>
</dbReference>
<dbReference type="InterPro" id="IPR002182">
    <property type="entry name" value="NB-ARC"/>
</dbReference>
<feature type="coiled-coil region" evidence="5">
    <location>
        <begin position="26"/>
        <end position="67"/>
    </location>
</feature>
<feature type="coiled-coil region" evidence="5">
    <location>
        <begin position="231"/>
        <end position="261"/>
    </location>
</feature>
<dbReference type="GO" id="GO:0043531">
    <property type="term" value="F:ADP binding"/>
    <property type="evidence" value="ECO:0007669"/>
    <property type="project" value="InterPro"/>
</dbReference>
<dbReference type="SUPFAM" id="SSF52540">
    <property type="entry name" value="P-loop containing nucleoside triphosphate hydrolases"/>
    <property type="match status" value="1"/>
</dbReference>
<proteinExistence type="inferred from homology"/>
<protein>
    <recommendedName>
        <fullName evidence="6">AAA+ ATPase domain-containing protein</fullName>
    </recommendedName>
</protein>
<evidence type="ECO:0000259" key="6">
    <source>
        <dbReference type="SMART" id="SM00382"/>
    </source>
</evidence>
<dbReference type="SUPFAM" id="SSF52047">
    <property type="entry name" value="RNI-like"/>
    <property type="match status" value="3"/>
</dbReference>
<evidence type="ECO:0000256" key="3">
    <source>
        <dbReference type="ARBA" id="ARBA00022821"/>
    </source>
</evidence>
<dbReference type="InterPro" id="IPR032675">
    <property type="entry name" value="LRR_dom_sf"/>
</dbReference>
<evidence type="ECO:0000313" key="8">
    <source>
        <dbReference type="Proteomes" id="UP000326939"/>
    </source>
</evidence>
<dbReference type="PRINTS" id="PR00364">
    <property type="entry name" value="DISEASERSIST"/>
</dbReference>
<dbReference type="Pfam" id="PF00931">
    <property type="entry name" value="NB-ARC"/>
    <property type="match status" value="1"/>
</dbReference>
<keyword evidence="5" id="KW-0175">Coiled coil</keyword>
<sequence length="2106" mass="239902">MEIVGSMASTVVELLFHPIRRSVSPVFNYSRNVKSLETHMKELSEKKNRVRHSVEEAKNKTEEIEDDVVTWLASVDAITEKADRVLKDEDKAKKRCFMGLFPNLMTRYRVSTEIKSIDEEAVNISLNGDKFDRVSYLPARRGIGDRSVKDYEAFESRRHVLDEILEALKDNDVNLVGVYGMAGVGKTTIVKKVAEQVKANRIFDVVVLAVVSKTPDLRRIQGEIADGLGFKFEAETDRGRAERLRERLERETKGLERETKVLVILDDIWERLELDDVGIPSGSDNRGCKILMTSRDRNALYRGMDTKKLFHLKDLPWNEAWSLFQNKAGDDIENPDLKPVAVEVAKRCAGLPILLVTVASALKDGDLSEWKDALERLKRFDKEDIDSRVYSALELSYTSLKGEEIKSVFLLCGQLRPHIILILDLLKYTVGLGLFKRTSTLEEARHRLNKLVNDLIACCLLEGGADGIVKMHDVLHAFAASRDHHVFTSSSGTVLREWPAKNMLEQYSAISLPACKIPGLPEVLNCPKLESFILYNEDPSLKIPDCLFKGTKTLQLMDMTDVQLPTLPSSFQFLEKLQTLCLNSCGLDNIALIGELKMLKVLSLTGSNIVRLPREIGQLTRLQLLDLRDNPTLEIIPPNVLSCLTQLEDLYMENSFLQWGVEGLDSPRNNASLAELKDLPYLSTLYLHITDPMILPKDFFSKKLERFNILIGEGWEWSSKRETSTIMKLKISASIQSEEGIQLLLKITEDLHLDGLEGVKSVSYELDGQGFPSLKHLHIQNSLEIRYIVDSTMLSPIVAFQFLVSLSLDNLNNLEKICNGQPVAESFSKLRIMKVKSCPMLKNLFSLPMERGLLQLEEISIIDCQIMEVIVAEESGGEADEDEAIKLTQLRTLTLEYLPQFTSVSSKSNAASISQTRPEPLITDVRSNEIAFDTGLRTPMTLFNRKIEFPNLEDLKLSSIEVEKIWPDQPGELSYWFVRLTSLIVEGCRNLKYLFTTSMVESLAQLKRLELCDCVSMEEIIIKNELGEEENVRGMMLPKLEFLKLKGLPNLTRFCTGHLIQCCFLQELRIEDCPALKTFISNSLSTDAVANNQFEETNSTLFDEKVAFSNIEKLRILGMDNLNMIWHTEFHSDSFCKLKVLRVRKGNKLLNIFPPNMLRRFQNLEFLEVHYCASLEEVFDLRSLMNEKESHVVTAFKLKTMYVWNLQKLKKVWNTDPHGILSFQNLHLVSAWNCPSLKSLFPASVALGLPQLEELGLWSCGVEEIVAEEERLGEAPKFVFPKTSSFILCYLPKLKSFYPGRHISEWPVLKKIDVFLCDEVPVFDLEQDQLGIQIQQPFFSFEKVIPNLEELSLKVKDAAKVCQGQFSADLFHKDEAIKLTHLRTLTLEYLPQPTSVSSKSNAASISHTRPEPLITDVRSHENASDAELRTPVTLFNKKIEFPNLEDLKLSSIEVEKIWPDQPLELSYWFVRLTSLIVEGCRNLKYLFTTSMVESLAQLKRLELCDCVSMDEIIIKNGLGEEENMRGMMLPKLEFLKLKGLPNLTRFCTGHLIQCCFLQELWIEDCPALKTFISKSLSTDAVANNQFEETNSTLFDEKVAFSNIEKLHIVGMDNLNMIWHTEFHSDSFCKLKVLKVKQGNKLLNIFPPNMLRRFQNLEHLEVDYCASLEEVFDLRSLMNEKESHVVTVFKLKKMYVWNLQKLKKVWSTNPHGILSFQNLHSVNALDCPSLKSLFPASVAIGLPQLEELKLCRCGVEEIVAEEERLGEAPKFVFPKTSTFILWDLPKLKSFYPGRHTSEWPVLKKIEVFRCNEVPVFDLEQDQLGIQIQQPLFSIEKVIPNLEELSLHVKDAVKVCQGQFSADLFHKVRLLALQCFDGASAEFPVGILNRFHNMERLFVTTGYLKELFPCQLVDEEEHTLARIRCLELGYLPDLEKIWNQDLRVDQLLQNLETLKVVYCDSLINLAPSASSFGNLTALHVLDCKALKYLVTSSTARSLVQLSIMSIKECKMVTEIVAGNEDEAGNEIIFRKLESLKLDCLASLTSFCSVDFTFRFPCLTEVIVTDCPKMKTFSLGILSTPKLRKVWLSEEKDKGHWKRDLNITIITHC</sequence>
<evidence type="ECO:0000313" key="7">
    <source>
        <dbReference type="EMBL" id="KAB5529227.1"/>
    </source>
</evidence>
<dbReference type="Pfam" id="PF23247">
    <property type="entry name" value="LRR_RPS2"/>
    <property type="match status" value="7"/>
</dbReference>
<dbReference type="Gene3D" id="3.80.10.10">
    <property type="entry name" value="Ribonuclease Inhibitor"/>
    <property type="match status" value="6"/>
</dbReference>
<evidence type="ECO:0000256" key="5">
    <source>
        <dbReference type="SAM" id="Coils"/>
    </source>
</evidence>
<dbReference type="Proteomes" id="UP000326939">
    <property type="component" value="Chromosome 13"/>
</dbReference>
<gene>
    <name evidence="7" type="ORF">DKX38_019308</name>
</gene>
<comment type="caution">
    <text evidence="7">The sequence shown here is derived from an EMBL/GenBank/DDBJ whole genome shotgun (WGS) entry which is preliminary data.</text>
</comment>
<dbReference type="Gene3D" id="1.10.8.430">
    <property type="entry name" value="Helical domain of apoptotic protease-activating factors"/>
    <property type="match status" value="1"/>
</dbReference>
<dbReference type="Pfam" id="PF13855">
    <property type="entry name" value="LRR_8"/>
    <property type="match status" value="1"/>
</dbReference>
<name>A0A5N5KFX2_9ROSI</name>
<keyword evidence="2" id="KW-0547">Nucleotide-binding</keyword>
<dbReference type="GO" id="GO:0005524">
    <property type="term" value="F:ATP binding"/>
    <property type="evidence" value="ECO:0007669"/>
    <property type="project" value="UniProtKB-KW"/>
</dbReference>
<accession>A0A5N5KFX2</accession>
<reference evidence="8" key="1">
    <citation type="journal article" date="2019" name="Gigascience">
        <title>De novo genome assembly of the endangered Acer yangbiense, a plant species with extremely small populations endemic to Yunnan Province, China.</title>
        <authorList>
            <person name="Yang J."/>
            <person name="Wariss H.M."/>
            <person name="Tao L."/>
            <person name="Zhang R."/>
            <person name="Yun Q."/>
            <person name="Hollingsworth P."/>
            <person name="Dao Z."/>
            <person name="Luo G."/>
            <person name="Guo H."/>
            <person name="Ma Y."/>
            <person name="Sun W."/>
        </authorList>
    </citation>
    <scope>NUCLEOTIDE SEQUENCE [LARGE SCALE GENOMIC DNA]</scope>
    <source>
        <strain evidence="8">cv. br00</strain>
    </source>
</reference>
<dbReference type="InterPro" id="IPR003593">
    <property type="entry name" value="AAA+_ATPase"/>
</dbReference>
<dbReference type="SUPFAM" id="SSF52058">
    <property type="entry name" value="L domain-like"/>
    <property type="match status" value="1"/>
</dbReference>
<dbReference type="InterPro" id="IPR027417">
    <property type="entry name" value="P-loop_NTPase"/>
</dbReference>
<keyword evidence="8" id="KW-1185">Reference proteome</keyword>
<dbReference type="InterPro" id="IPR042197">
    <property type="entry name" value="Apaf_helical"/>
</dbReference>
<dbReference type="InterPro" id="IPR001611">
    <property type="entry name" value="Leu-rich_rpt"/>
</dbReference>
<dbReference type="PANTHER" id="PTHR33463:SF203">
    <property type="entry name" value="AAA+ ATPASE DOMAIN-CONTAINING PROTEIN"/>
    <property type="match status" value="1"/>
</dbReference>
<keyword evidence="3" id="KW-0611">Plant defense</keyword>
<evidence type="ECO:0000256" key="2">
    <source>
        <dbReference type="ARBA" id="ARBA00022741"/>
    </source>
</evidence>
<keyword evidence="4" id="KW-0067">ATP-binding</keyword>